<dbReference type="GO" id="GO:0008081">
    <property type="term" value="F:phosphoric diester hydrolase activity"/>
    <property type="evidence" value="ECO:0007669"/>
    <property type="project" value="UniProtKB-ARBA"/>
</dbReference>
<dbReference type="SUPFAM" id="SSF109604">
    <property type="entry name" value="HD-domain/PDEase-like"/>
    <property type="match status" value="2"/>
</dbReference>
<dbReference type="InterPro" id="IPR003607">
    <property type="entry name" value="HD/PDEase_dom"/>
</dbReference>
<dbReference type="PANTHER" id="PTHR45228:SF5">
    <property type="entry name" value="CYCLIC DI-GMP PHOSPHODIESTERASE VC_1348-RELATED"/>
    <property type="match status" value="1"/>
</dbReference>
<dbReference type="Gene3D" id="1.10.3210.10">
    <property type="entry name" value="Hypothetical protein af1432"/>
    <property type="match status" value="2"/>
</dbReference>
<evidence type="ECO:0000259" key="2">
    <source>
        <dbReference type="PROSITE" id="PS51832"/>
    </source>
</evidence>
<dbReference type="Gene3D" id="3.30.450.20">
    <property type="entry name" value="PAS domain"/>
    <property type="match status" value="1"/>
</dbReference>
<organism evidence="3 4">
    <name type="scientific">Vibrio halioticoli NBRC 102217</name>
    <dbReference type="NCBI Taxonomy" id="1219072"/>
    <lineage>
        <taxon>Bacteria</taxon>
        <taxon>Pseudomonadati</taxon>
        <taxon>Pseudomonadota</taxon>
        <taxon>Gammaproteobacteria</taxon>
        <taxon>Vibrionales</taxon>
        <taxon>Vibrionaceae</taxon>
        <taxon>Vibrio</taxon>
    </lineage>
</organism>
<feature type="domain" description="HAMP" evidence="1">
    <location>
        <begin position="602"/>
        <end position="655"/>
    </location>
</feature>
<dbReference type="Pfam" id="PF13487">
    <property type="entry name" value="HD_5"/>
    <property type="match status" value="1"/>
</dbReference>
<comment type="caution">
    <text evidence="3">The sequence shown here is derived from an EMBL/GenBank/DDBJ whole genome shotgun (WGS) entry which is preliminary data.</text>
</comment>
<evidence type="ECO:0008006" key="5">
    <source>
        <dbReference type="Google" id="ProtNLM"/>
    </source>
</evidence>
<evidence type="ECO:0000313" key="3">
    <source>
        <dbReference type="EMBL" id="GAD88995.1"/>
    </source>
</evidence>
<dbReference type="Pfam" id="PF00497">
    <property type="entry name" value="SBP_bac_3"/>
    <property type="match status" value="1"/>
</dbReference>
<gene>
    <name evidence="3" type="ORF">VHA01S_014_00200</name>
</gene>
<dbReference type="eggNOG" id="COG2206">
    <property type="taxonomic scope" value="Bacteria"/>
</dbReference>
<evidence type="ECO:0000313" key="4">
    <source>
        <dbReference type="Proteomes" id="UP000017800"/>
    </source>
</evidence>
<name>V5HI25_9VIBR</name>
<dbReference type="InterPro" id="IPR052020">
    <property type="entry name" value="Cyclic_di-GMP/3'3'-cGAMP_PDE"/>
</dbReference>
<dbReference type="CDD" id="cd01007">
    <property type="entry name" value="PBP2_BvgS_HisK_like"/>
    <property type="match status" value="1"/>
</dbReference>
<accession>V5HI25</accession>
<evidence type="ECO:0000259" key="1">
    <source>
        <dbReference type="PROSITE" id="PS50885"/>
    </source>
</evidence>
<dbReference type="AlphaFoldDB" id="V5HI25"/>
<dbReference type="SMART" id="SM00062">
    <property type="entry name" value="PBPb"/>
    <property type="match status" value="1"/>
</dbReference>
<dbReference type="GO" id="GO:0016020">
    <property type="term" value="C:membrane"/>
    <property type="evidence" value="ECO:0007669"/>
    <property type="project" value="InterPro"/>
</dbReference>
<reference evidence="3 4" key="1">
    <citation type="submission" date="2013-11" db="EMBL/GenBank/DDBJ databases">
        <title>Whole genome shotgun sequence of Vibrio halioticoli NBRC 102217.</title>
        <authorList>
            <person name="Isaki S."/>
            <person name="Kimura A."/>
            <person name="Ohji S."/>
            <person name="Hosoyama A."/>
            <person name="Fujita N."/>
            <person name="Hashimoto M."/>
            <person name="Hosoyama Y."/>
            <person name="Yamazoe A."/>
        </authorList>
    </citation>
    <scope>NUCLEOTIDE SEQUENCE [LARGE SCALE GENOMIC DNA]</scope>
    <source>
        <strain evidence="3 4">NBRC 102217</strain>
    </source>
</reference>
<dbReference type="GO" id="GO:0007165">
    <property type="term" value="P:signal transduction"/>
    <property type="evidence" value="ECO:0007669"/>
    <property type="project" value="InterPro"/>
</dbReference>
<dbReference type="eggNOG" id="COG0834">
    <property type="taxonomic scope" value="Bacteria"/>
</dbReference>
<dbReference type="CDD" id="cd00077">
    <property type="entry name" value="HDc"/>
    <property type="match status" value="1"/>
</dbReference>
<dbReference type="RefSeq" id="WP_023403371.1">
    <property type="nucleotide sequence ID" value="NZ_BAUJ01000014.1"/>
</dbReference>
<dbReference type="PROSITE" id="PS50885">
    <property type="entry name" value="HAMP"/>
    <property type="match status" value="1"/>
</dbReference>
<dbReference type="Proteomes" id="UP000017800">
    <property type="component" value="Unassembled WGS sequence"/>
</dbReference>
<keyword evidence="4" id="KW-1185">Reference proteome</keyword>
<dbReference type="PANTHER" id="PTHR45228">
    <property type="entry name" value="CYCLIC DI-GMP PHOSPHODIESTERASE TM_0186-RELATED"/>
    <property type="match status" value="1"/>
</dbReference>
<dbReference type="InterPro" id="IPR003660">
    <property type="entry name" value="HAMP_dom"/>
</dbReference>
<dbReference type="Gene3D" id="3.40.190.10">
    <property type="entry name" value="Periplasmic binding protein-like II"/>
    <property type="match status" value="2"/>
</dbReference>
<protein>
    <recommendedName>
        <fullName evidence="5">HD-GYP domain-containing protein</fullName>
    </recommendedName>
</protein>
<dbReference type="InterPro" id="IPR001638">
    <property type="entry name" value="Solute-binding_3/MltF_N"/>
</dbReference>
<dbReference type="EMBL" id="BAUJ01000014">
    <property type="protein sequence ID" value="GAD88995.1"/>
    <property type="molecule type" value="Genomic_DNA"/>
</dbReference>
<dbReference type="PROSITE" id="PS51832">
    <property type="entry name" value="HD_GYP"/>
    <property type="match status" value="1"/>
</dbReference>
<dbReference type="InterPro" id="IPR037522">
    <property type="entry name" value="HD_GYP_dom"/>
</dbReference>
<feature type="domain" description="HD-GYP" evidence="2">
    <location>
        <begin position="829"/>
        <end position="1035"/>
    </location>
</feature>
<dbReference type="SUPFAM" id="SSF53850">
    <property type="entry name" value="Periplasmic binding protein-like II"/>
    <property type="match status" value="1"/>
</dbReference>
<proteinExistence type="predicted"/>
<dbReference type="OrthoDB" id="9764808at2"/>
<sequence>MKRRFTIKVTVISLFILTTCITASVAISLQYYFSRQQALHTALEKYQGISHSIGNEVREFDEFVTNLTKVLASLEQELEQFEHNHIARNAFAQLMENSPMFYSVYIARKNGHFYQLINLDSVEGLRPRIGAQTQDRWALVEIKKDQQTNTKVTSYYSDAFELRDSVIERSKFNAVERPWFVGANHAQVYKTDPYLFHNVQLNGQTYASRIKNSKYGSVVGIDVVVASLAHEVKAGLGPVQTHLPAQFFIYDQTGTLKASSHEDKYSLLPGVSPLELTPEQHALINASDTLEVSNQTDWPPLDFAVSGKPTGYFIDVMRIISLKTGIQFKFINGLSWLEMVQAYKDGDIEVLFPVAYNATSRGLGELSTPLAHFDFAVAVSNTRIKTLSELKGKKVGILKGWSIVEEIRREQPSIELVELDDIYTGLIQIEDGQLDGVIDLAVILQSKIDRHFIEGLKVHRIDSASLLQVQNSFHFVAKSIDPKLAEIMNLAVKSLTPSEIHFLENKWFGSGSPNSVVPYKFLIDATKDPSLRNQLSKFNVDGVPYFGFVQQLNLYEDGTEYLSITIPAESLLKVALSNVMTVTLGSAAILLLLIPLSHVFSNPIVKPIHALIAQTVKVRERKYSSVELVPTVIKELDELSVSIQTTADELSRYEQQQQEFVDSFIKLIAQAIDDKSPYTAGHCNRVPELAIMLANEAEKSARGSLAQFEFVNDAQRREFKIAAWLHDCGKITTPEHIVDKGSKLEVNYNRIHEIRTRFEVMIRDQIIAFYQQQSPQLNPDMDSQLQANIEALKHEFSLVAKANVGGEMMDDEAIERIQQIAQKTWVRYLDNRIGLSPEEERHYSETDLAYAQSKPANTPAIEPLLADKPEHCIAHPQKVEFDPNFAIKMEVPEYLANRGEIYNLCIRKGTLTEEDRFKINEHIISTIKMLEAMPFPEELSKVPRYASTHHETMKGTGYPRKLKGEELSIPERIMALSDVFEALTAADRPYKKAKTLSESLKIMKFMVLDEHLDKEVYRLFLHSKIYLDYAQQYLTPEQIDDVDIEDYWV</sequence>